<feature type="transmembrane region" description="Helical" evidence="1">
    <location>
        <begin position="216"/>
        <end position="241"/>
    </location>
</feature>
<feature type="transmembrane region" description="Helical" evidence="1">
    <location>
        <begin position="31"/>
        <end position="54"/>
    </location>
</feature>
<name>A0A135LB60_PENPA</name>
<gene>
    <name evidence="2" type="ORF">PGRI_050780</name>
</gene>
<proteinExistence type="predicted"/>
<dbReference type="OrthoDB" id="419711at2759"/>
<dbReference type="PANTHER" id="PTHR12242">
    <property type="entry name" value="OS02G0130600 PROTEIN-RELATED"/>
    <property type="match status" value="1"/>
</dbReference>
<feature type="transmembrane region" description="Helical" evidence="1">
    <location>
        <begin position="174"/>
        <end position="196"/>
    </location>
</feature>
<comment type="caution">
    <text evidence="2">The sequence shown here is derived from an EMBL/GenBank/DDBJ whole genome shotgun (WGS) entry which is preliminary data.</text>
</comment>
<dbReference type="AlphaFoldDB" id="A0A135LB60"/>
<organism evidence="2 3">
    <name type="scientific">Penicillium patulum</name>
    <name type="common">Penicillium griseofulvum</name>
    <dbReference type="NCBI Taxonomy" id="5078"/>
    <lineage>
        <taxon>Eukaryota</taxon>
        <taxon>Fungi</taxon>
        <taxon>Dikarya</taxon>
        <taxon>Ascomycota</taxon>
        <taxon>Pezizomycotina</taxon>
        <taxon>Eurotiomycetes</taxon>
        <taxon>Eurotiomycetidae</taxon>
        <taxon>Eurotiales</taxon>
        <taxon>Aspergillaceae</taxon>
        <taxon>Penicillium</taxon>
    </lineage>
</organism>
<dbReference type="EMBL" id="LHQR01000069">
    <property type="protein sequence ID" value="KXG46222.1"/>
    <property type="molecule type" value="Genomic_DNA"/>
</dbReference>
<reference evidence="2 3" key="1">
    <citation type="journal article" date="2016" name="BMC Genomics">
        <title>Genome sequencing and secondary metabolism of the postharvest pathogen Penicillium griseofulvum.</title>
        <authorList>
            <person name="Banani H."/>
            <person name="Marcet-Houben M."/>
            <person name="Ballester A.R."/>
            <person name="Abbruscato P."/>
            <person name="Gonzalez-Candelas L."/>
            <person name="Gabaldon T."/>
            <person name="Spadaro D."/>
        </authorList>
    </citation>
    <scope>NUCLEOTIDE SEQUENCE [LARGE SCALE GENOMIC DNA]</scope>
    <source>
        <strain evidence="2 3">PG3</strain>
    </source>
</reference>
<evidence type="ECO:0000256" key="1">
    <source>
        <dbReference type="SAM" id="Phobius"/>
    </source>
</evidence>
<keyword evidence="1" id="KW-0472">Membrane</keyword>
<feature type="transmembrane region" description="Helical" evidence="1">
    <location>
        <begin position="74"/>
        <end position="94"/>
    </location>
</feature>
<keyword evidence="1" id="KW-0812">Transmembrane</keyword>
<evidence type="ECO:0000313" key="3">
    <source>
        <dbReference type="Proteomes" id="UP000070168"/>
    </source>
</evidence>
<dbReference type="GO" id="GO:0016020">
    <property type="term" value="C:membrane"/>
    <property type="evidence" value="ECO:0007669"/>
    <property type="project" value="TreeGrafter"/>
</dbReference>
<keyword evidence="3" id="KW-1185">Reference proteome</keyword>
<evidence type="ECO:0000313" key="2">
    <source>
        <dbReference type="EMBL" id="KXG46222.1"/>
    </source>
</evidence>
<dbReference type="OMA" id="HFYTYSF"/>
<accession>A0A135LB60</accession>
<protein>
    <submittedName>
        <fullName evidence="2">FAR-17a/AIG1-like protein</fullName>
    </submittedName>
</protein>
<dbReference type="RefSeq" id="XP_040644758.1">
    <property type="nucleotide sequence ID" value="XM_040792791.1"/>
</dbReference>
<feature type="transmembrane region" description="Helical" evidence="1">
    <location>
        <begin position="115"/>
        <end position="141"/>
    </location>
</feature>
<sequence>MSSFSLMSLFGVDQTTDDKHHFETSWVLSPALLAGLRGLTALYIFLSIFIFWGWYGTHHDLLSIGRSFSSFTWLTYWGLGFYMLFAAIHTAFYARTGRSVLFDRWPRIFRVLHSLLYVTITTFPFLVTVVFCTVIFTPPWYKETFSAWQNVSQHGLNSLFALLEIILPATPPHPFIAIPFLLLMLLQYLCVVYITHEAQGWYPYAFLNAGEHGQNNTLVIVYCFAIMAAVLAAFGVSWELIRLRCRLTHGKIKRARRDPLRPHEVAGARGEESNEMTGAIGLGELMGRFASSGGIL</sequence>
<keyword evidence="1" id="KW-1133">Transmembrane helix</keyword>
<dbReference type="STRING" id="5078.A0A135LB60"/>
<dbReference type="GeneID" id="63708091"/>
<dbReference type="Proteomes" id="UP000070168">
    <property type="component" value="Unassembled WGS sequence"/>
</dbReference>
<dbReference type="PANTHER" id="PTHR12242:SF1">
    <property type="entry name" value="MYND-TYPE DOMAIN-CONTAINING PROTEIN"/>
    <property type="match status" value="1"/>
</dbReference>